<dbReference type="EMBL" id="FNET01000007">
    <property type="protein sequence ID" value="SDK86986.1"/>
    <property type="molecule type" value="Genomic_DNA"/>
</dbReference>
<organism evidence="1 2">
    <name type="scientific">Lentzea albidocapillata subsp. violacea</name>
    <dbReference type="NCBI Taxonomy" id="128104"/>
    <lineage>
        <taxon>Bacteria</taxon>
        <taxon>Bacillati</taxon>
        <taxon>Actinomycetota</taxon>
        <taxon>Actinomycetes</taxon>
        <taxon>Pseudonocardiales</taxon>
        <taxon>Pseudonocardiaceae</taxon>
        <taxon>Lentzea</taxon>
    </lineage>
</organism>
<accession>A0A1G9FF59</accession>
<proteinExistence type="predicted"/>
<evidence type="ECO:0000313" key="2">
    <source>
        <dbReference type="Proteomes" id="UP000199682"/>
    </source>
</evidence>
<dbReference type="RefSeq" id="WP_090007108.1">
    <property type="nucleotide sequence ID" value="NZ_FNET01000007.1"/>
</dbReference>
<name>A0A1G9FF59_9PSEU</name>
<evidence type="ECO:0000313" key="1">
    <source>
        <dbReference type="EMBL" id="SDK86986.1"/>
    </source>
</evidence>
<gene>
    <name evidence="1" type="ORF">SAMN04488074_107339</name>
</gene>
<dbReference type="AlphaFoldDB" id="A0A1G9FF59"/>
<dbReference type="Proteomes" id="UP000199682">
    <property type="component" value="Unassembled WGS sequence"/>
</dbReference>
<reference evidence="2" key="1">
    <citation type="submission" date="2016-10" db="EMBL/GenBank/DDBJ databases">
        <authorList>
            <person name="Varghese N."/>
            <person name="Submissions S."/>
        </authorList>
    </citation>
    <scope>NUCLEOTIDE SEQUENCE [LARGE SCALE GENOMIC DNA]</scope>
    <source>
        <strain evidence="2">DSM 44796</strain>
    </source>
</reference>
<protein>
    <submittedName>
        <fullName evidence="1">Uncharacterized protein</fullName>
    </submittedName>
</protein>
<sequence>MTAFDLRIGLLGPFRVMLAGREIEVSSEYRRAQLAALALWLGLPAGALGGAGVSRRGGVGGGRTVVITNRQSVR</sequence>